<proteinExistence type="predicted"/>
<feature type="transmembrane region" description="Helical" evidence="1">
    <location>
        <begin position="38"/>
        <end position="57"/>
    </location>
</feature>
<evidence type="ECO:0000313" key="2">
    <source>
        <dbReference type="EMBL" id="ABB82955.1"/>
    </source>
</evidence>
<evidence type="ECO:0000256" key="1">
    <source>
        <dbReference type="SAM" id="Phobius"/>
    </source>
</evidence>
<sequence length="169" mass="18235">MTRYKFLGLDMPQLTAAIGFLLITLGVVFWLTTGYVTALFPSLFGIFMLISSIGSNMRPEKNALFMHIAVLCSLSALALGSVTMLMSPDWSTSAAFLEQTVMTILGGTHFSASVASFRFGSPDGQQAERRCGHEDNPWAIPAPNNTLNYPSPNDTSPIAASVLLTSPRK</sequence>
<dbReference type="AlphaFoldDB" id="Q2Q0H5"/>
<feature type="transmembrane region" description="Helical" evidence="1">
    <location>
        <begin position="64"/>
        <end position="87"/>
    </location>
</feature>
<reference evidence="2" key="1">
    <citation type="journal article" date="2006" name="Nature">
        <title>Proteorhodopsin lateral gene transfer between marine planktonic Bacteria and Archaea.</title>
        <authorList>
            <person name="Frigaard N.U."/>
            <person name="Martinez A."/>
            <person name="Mincer T.J."/>
            <person name="DeLong E.F."/>
        </authorList>
    </citation>
    <scope>NUCLEOTIDE SEQUENCE</scope>
</reference>
<name>Q2Q0H5_9ZZZZ</name>
<dbReference type="EMBL" id="DQ257434">
    <property type="protein sequence ID" value="ABB82955.1"/>
    <property type="molecule type" value="Genomic_DNA"/>
</dbReference>
<keyword evidence="1" id="KW-0472">Membrane</keyword>
<feature type="transmembrane region" description="Helical" evidence="1">
    <location>
        <begin position="99"/>
        <end position="120"/>
    </location>
</feature>
<feature type="transmembrane region" description="Helical" evidence="1">
    <location>
        <begin position="12"/>
        <end position="32"/>
    </location>
</feature>
<keyword evidence="1" id="KW-0812">Transmembrane</keyword>
<keyword evidence="1" id="KW-1133">Transmembrane helix</keyword>
<accession>Q2Q0H5</accession>
<protein>
    <submittedName>
        <fullName evidence="2">Uncharacterized protein</fullName>
    </submittedName>
</protein>
<organism evidence="2">
    <name type="scientific">uncultured organism HF70_19B12</name>
    <dbReference type="NCBI Taxonomy" id="357602"/>
    <lineage>
        <taxon>unclassified sequences</taxon>
        <taxon>environmental samples</taxon>
    </lineage>
</organism>